<keyword evidence="6 10" id="KW-0735">Signal-anchor</keyword>
<keyword evidence="10" id="KW-1003">Cell membrane</keyword>
<dbReference type="PANTHER" id="PTHR21320">
    <property type="entry name" value="CYTOCHROME C OXIDASE ASSEMBLY PROTEIN COX11-RELATED"/>
    <property type="match status" value="1"/>
</dbReference>
<dbReference type="EMBL" id="RCWN01000001">
    <property type="protein sequence ID" value="RLQ87455.1"/>
    <property type="molecule type" value="Genomic_DNA"/>
</dbReference>
<keyword evidence="10" id="KW-0997">Cell inner membrane</keyword>
<dbReference type="InterPro" id="IPR023471">
    <property type="entry name" value="CtaG/Cox11_dom_sf"/>
</dbReference>
<protein>
    <recommendedName>
        <fullName evidence="4 10">Cytochrome c oxidase assembly protein CtaG</fullName>
    </recommendedName>
</protein>
<keyword evidence="5 10" id="KW-0812">Transmembrane</keyword>
<evidence type="ECO:0000256" key="3">
    <source>
        <dbReference type="ARBA" id="ARBA00009620"/>
    </source>
</evidence>
<accession>A0A3L7JAR8</accession>
<gene>
    <name evidence="10" type="primary">ctaG</name>
    <name evidence="11" type="ORF">D8780_03770</name>
</gene>
<evidence type="ECO:0000256" key="2">
    <source>
        <dbReference type="ARBA" id="ARBA00004382"/>
    </source>
</evidence>
<dbReference type="NCBIfam" id="NF003465">
    <property type="entry name" value="PRK05089.1"/>
    <property type="match status" value="1"/>
</dbReference>
<evidence type="ECO:0000256" key="1">
    <source>
        <dbReference type="ARBA" id="ARBA00004007"/>
    </source>
</evidence>
<keyword evidence="12" id="KW-1185">Reference proteome</keyword>
<dbReference type="GO" id="GO:0005507">
    <property type="term" value="F:copper ion binding"/>
    <property type="evidence" value="ECO:0007669"/>
    <property type="project" value="InterPro"/>
</dbReference>
<comment type="caution">
    <text evidence="11">The sequence shown here is derived from an EMBL/GenBank/DDBJ whole genome shotgun (WGS) entry which is preliminary data.</text>
</comment>
<dbReference type="PANTHER" id="PTHR21320:SF3">
    <property type="entry name" value="CYTOCHROME C OXIDASE ASSEMBLY PROTEIN COX11, MITOCHONDRIAL-RELATED"/>
    <property type="match status" value="1"/>
</dbReference>
<dbReference type="GO" id="GO:0008535">
    <property type="term" value="P:respiratory chain complex IV assembly"/>
    <property type="evidence" value="ECO:0007669"/>
    <property type="project" value="UniProtKB-UniRule"/>
</dbReference>
<comment type="subcellular location">
    <subcellularLocation>
        <location evidence="2 10">Cell inner membrane</location>
        <topology evidence="2 10">Single-pass type II membrane protein</topology>
        <orientation evidence="2 10">Periplasmic side</orientation>
    </subcellularLocation>
</comment>
<keyword evidence="7 10" id="KW-1133">Transmembrane helix</keyword>
<organism evidence="11 12">
    <name type="scientific">Notoacmeibacter ruber</name>
    <dbReference type="NCBI Taxonomy" id="2670375"/>
    <lineage>
        <taxon>Bacteria</taxon>
        <taxon>Pseudomonadati</taxon>
        <taxon>Pseudomonadota</taxon>
        <taxon>Alphaproteobacteria</taxon>
        <taxon>Hyphomicrobiales</taxon>
        <taxon>Notoacmeibacteraceae</taxon>
        <taxon>Notoacmeibacter</taxon>
    </lineage>
</organism>
<evidence type="ECO:0000256" key="9">
    <source>
        <dbReference type="ARBA" id="ARBA00023136"/>
    </source>
</evidence>
<feature type="topological domain" description="Periplasmic" evidence="10">
    <location>
        <begin position="38"/>
        <end position="209"/>
    </location>
</feature>
<evidence type="ECO:0000313" key="11">
    <source>
        <dbReference type="EMBL" id="RLQ87455.1"/>
    </source>
</evidence>
<sequence>MSGSGRSEMSKAGRRKAMTAGIALSMVAGMGALSYAAVPLYRIFCQVTGYGGTTQRVETASDRVIDRTVTVRFDANAPSVPWHFKPAAPVTVRLGETAVVNYTAESLSNDVTGGQASFNVTPEMAGAYFNKIDCFCFTEQTLQPGEKVDMGITFYVDPDILNEPELADLKTITLSYTMFPLDRDNDAVASAGRTDNVTTRSVTRETIGD</sequence>
<dbReference type="PIRSF" id="PIRSF005413">
    <property type="entry name" value="COX11"/>
    <property type="match status" value="1"/>
</dbReference>
<dbReference type="RefSeq" id="WP_121644423.1">
    <property type="nucleotide sequence ID" value="NZ_RCWN01000001.1"/>
</dbReference>
<dbReference type="SUPFAM" id="SSF110111">
    <property type="entry name" value="Ctag/Cox11"/>
    <property type="match status" value="1"/>
</dbReference>
<evidence type="ECO:0000256" key="4">
    <source>
        <dbReference type="ARBA" id="ARBA00015384"/>
    </source>
</evidence>
<keyword evidence="9 10" id="KW-0472">Membrane</keyword>
<evidence type="ECO:0000313" key="12">
    <source>
        <dbReference type="Proteomes" id="UP000281094"/>
    </source>
</evidence>
<evidence type="ECO:0000256" key="6">
    <source>
        <dbReference type="ARBA" id="ARBA00022968"/>
    </source>
</evidence>
<dbReference type="Gene3D" id="2.60.370.10">
    <property type="entry name" value="Ctag/Cox11"/>
    <property type="match status" value="1"/>
</dbReference>
<dbReference type="Pfam" id="PF04442">
    <property type="entry name" value="CtaG_Cox11"/>
    <property type="match status" value="1"/>
</dbReference>
<dbReference type="HAMAP" id="MF_00155">
    <property type="entry name" value="CtaG"/>
    <property type="match status" value="1"/>
</dbReference>
<dbReference type="GO" id="GO:0005886">
    <property type="term" value="C:plasma membrane"/>
    <property type="evidence" value="ECO:0007669"/>
    <property type="project" value="UniProtKB-SubCell"/>
</dbReference>
<comment type="function">
    <text evidence="1 10">Exerts its effect at some terminal stage of cytochrome c oxidase synthesis, probably by being involved in the insertion of the copper B into subunit I.</text>
</comment>
<proteinExistence type="inferred from homology"/>
<feature type="topological domain" description="Cytoplasmic" evidence="10">
    <location>
        <begin position="1"/>
        <end position="14"/>
    </location>
</feature>
<evidence type="ECO:0000256" key="7">
    <source>
        <dbReference type="ARBA" id="ARBA00022989"/>
    </source>
</evidence>
<dbReference type="AlphaFoldDB" id="A0A3L7JAR8"/>
<evidence type="ECO:0000256" key="10">
    <source>
        <dbReference type="HAMAP-Rule" id="MF_00155"/>
    </source>
</evidence>
<evidence type="ECO:0000256" key="5">
    <source>
        <dbReference type="ARBA" id="ARBA00022692"/>
    </source>
</evidence>
<dbReference type="InterPro" id="IPR007533">
    <property type="entry name" value="Cyt_c_oxidase_assmbl_CtaG"/>
</dbReference>
<dbReference type="Proteomes" id="UP000281094">
    <property type="component" value="Unassembled WGS sequence"/>
</dbReference>
<evidence type="ECO:0000256" key="8">
    <source>
        <dbReference type="ARBA" id="ARBA00023008"/>
    </source>
</evidence>
<comment type="similarity">
    <text evidence="3 10">Belongs to the COX11/CtaG family.</text>
</comment>
<reference evidence="11 12" key="1">
    <citation type="submission" date="2018-10" db="EMBL/GenBank/DDBJ databases">
        <title>Notoacmeibacter sp. M2BS9Y-3-1, whole genome shotgun sequence.</title>
        <authorList>
            <person name="Tuo L."/>
        </authorList>
    </citation>
    <scope>NUCLEOTIDE SEQUENCE [LARGE SCALE GENOMIC DNA]</scope>
    <source>
        <strain evidence="11 12">M2BS9Y-3-1</strain>
    </source>
</reference>
<keyword evidence="8 10" id="KW-0186">Copper</keyword>
<name>A0A3L7JAR8_9HYPH</name>